<protein>
    <recommendedName>
        <fullName evidence="15">Bacteriorhodopsin</fullName>
    </recommendedName>
</protein>
<evidence type="ECO:0000256" key="2">
    <source>
        <dbReference type="ARBA" id="ARBA00008130"/>
    </source>
</evidence>
<keyword evidence="6" id="KW-0681">Retinal protein</keyword>
<dbReference type="CDD" id="cd14965">
    <property type="entry name" value="7tm_Opsins_type1"/>
    <property type="match status" value="1"/>
</dbReference>
<evidence type="ECO:0000256" key="5">
    <source>
        <dbReference type="ARBA" id="ARBA00022692"/>
    </source>
</evidence>
<evidence type="ECO:0000256" key="3">
    <source>
        <dbReference type="ARBA" id="ARBA00022543"/>
    </source>
</evidence>
<keyword evidence="3" id="KW-0600">Photoreceptor protein</keyword>
<feature type="transmembrane region" description="Helical" evidence="11">
    <location>
        <begin position="224"/>
        <end position="244"/>
    </location>
</feature>
<evidence type="ECO:0000313" key="13">
    <source>
        <dbReference type="EnsemblProtists" id="EKX44827"/>
    </source>
</evidence>
<keyword evidence="7 11" id="KW-1133">Transmembrane helix</keyword>
<keyword evidence="10" id="KW-0675">Receptor</keyword>
<dbReference type="EMBL" id="JH993002">
    <property type="protein sequence ID" value="EKX44827.1"/>
    <property type="molecule type" value="Genomic_DNA"/>
</dbReference>
<dbReference type="OrthoDB" id="10261467at2759"/>
<dbReference type="EnsemblProtists" id="EKX44827">
    <property type="protein sequence ID" value="EKX44827"/>
    <property type="gene ID" value="GUITHDRAFT_109252"/>
</dbReference>
<keyword evidence="5 11" id="KW-0812">Transmembrane</keyword>
<dbReference type="InterPro" id="IPR001425">
    <property type="entry name" value="Arc/bac/fun_rhodopsins"/>
</dbReference>
<feature type="transmembrane region" description="Helical" evidence="11">
    <location>
        <begin position="189"/>
        <end position="212"/>
    </location>
</feature>
<evidence type="ECO:0000313" key="12">
    <source>
        <dbReference type="EMBL" id="EKX44827.1"/>
    </source>
</evidence>
<dbReference type="PaxDb" id="55529-EKX44827"/>
<dbReference type="GO" id="GO:0009881">
    <property type="term" value="F:photoreceptor activity"/>
    <property type="evidence" value="ECO:0007669"/>
    <property type="project" value="UniProtKB-KW"/>
</dbReference>
<sequence>MAFAGPMRHLLQEAEEAAAATEPTVTFPDDYPNSVRHFLLIGFLGMFIGAIVFFYMGISRKVNTVMHVLTFFIAAVSACSYYAEWAGLGVEYKTTDTTPRVIFWARYLDWVVTGPLILTDLALLSKSDTPTIISLVGNMVLYVICGLIGALTVAPYKYMWWVAGLIFLIIVFMLLLQRLNNAEGYGGDALKGLTWLTILVWIVYPIVWIVGSEGTGALGLSQEVGILTIADLIAKIGFGFYLLANVDAPESESVPLNQSSQQYV</sequence>
<accession>L1J952</accession>
<dbReference type="HOGENOM" id="CLU_054785_5_2_1"/>
<dbReference type="Proteomes" id="UP000011087">
    <property type="component" value="Unassembled WGS sequence"/>
</dbReference>
<keyword evidence="8" id="KW-0157">Chromophore</keyword>
<dbReference type="KEGG" id="gtt:GUITHDRAFT_109252"/>
<dbReference type="AlphaFoldDB" id="L1J952"/>
<evidence type="ECO:0000256" key="11">
    <source>
        <dbReference type="SAM" id="Phobius"/>
    </source>
</evidence>
<feature type="transmembrane region" description="Helical" evidence="11">
    <location>
        <begin position="158"/>
        <end position="177"/>
    </location>
</feature>
<name>L1J952_GUITC</name>
<evidence type="ECO:0000256" key="8">
    <source>
        <dbReference type="ARBA" id="ARBA00022991"/>
    </source>
</evidence>
<evidence type="ECO:0008006" key="15">
    <source>
        <dbReference type="Google" id="ProtNLM"/>
    </source>
</evidence>
<evidence type="ECO:0000256" key="7">
    <source>
        <dbReference type="ARBA" id="ARBA00022989"/>
    </source>
</evidence>
<keyword evidence="4" id="KW-0716">Sensory transduction</keyword>
<evidence type="ECO:0000256" key="6">
    <source>
        <dbReference type="ARBA" id="ARBA00022925"/>
    </source>
</evidence>
<comment type="subcellular location">
    <subcellularLocation>
        <location evidence="1">Membrane</location>
        <topology evidence="1">Multi-pass membrane protein</topology>
    </subcellularLocation>
</comment>
<evidence type="ECO:0000256" key="10">
    <source>
        <dbReference type="ARBA" id="ARBA00023170"/>
    </source>
</evidence>
<proteinExistence type="inferred from homology"/>
<dbReference type="PRINTS" id="PR00251">
    <property type="entry name" value="BACTRLOPSIN"/>
</dbReference>
<dbReference type="SUPFAM" id="SSF81321">
    <property type="entry name" value="Family A G protein-coupled receptor-like"/>
    <property type="match status" value="1"/>
</dbReference>
<evidence type="ECO:0000256" key="1">
    <source>
        <dbReference type="ARBA" id="ARBA00004141"/>
    </source>
</evidence>
<dbReference type="PANTHER" id="PTHR28286:SF2">
    <property type="entry name" value="BACTERIORHODOPSIN _OPSIN, NOPA (EUROFUNG)"/>
    <property type="match status" value="1"/>
</dbReference>
<dbReference type="SMART" id="SM01021">
    <property type="entry name" value="Bac_rhodopsin"/>
    <property type="match status" value="1"/>
</dbReference>
<dbReference type="RefSeq" id="XP_005831807.1">
    <property type="nucleotide sequence ID" value="XM_005831750.1"/>
</dbReference>
<dbReference type="PANTHER" id="PTHR28286">
    <property type="match status" value="1"/>
</dbReference>
<reference evidence="13" key="3">
    <citation type="submission" date="2016-03" db="UniProtKB">
        <authorList>
            <consortium name="EnsemblProtists"/>
        </authorList>
    </citation>
    <scope>IDENTIFICATION</scope>
</reference>
<dbReference type="GO" id="GO:0007602">
    <property type="term" value="P:phototransduction"/>
    <property type="evidence" value="ECO:0007669"/>
    <property type="project" value="UniProtKB-KW"/>
</dbReference>
<feature type="transmembrane region" description="Helical" evidence="11">
    <location>
        <begin position="131"/>
        <end position="152"/>
    </location>
</feature>
<keyword evidence="14" id="KW-1185">Reference proteome</keyword>
<evidence type="ECO:0000313" key="14">
    <source>
        <dbReference type="Proteomes" id="UP000011087"/>
    </source>
</evidence>
<keyword evidence="9 11" id="KW-0472">Membrane</keyword>
<dbReference type="GeneID" id="17301521"/>
<evidence type="ECO:0000256" key="4">
    <source>
        <dbReference type="ARBA" id="ARBA00022606"/>
    </source>
</evidence>
<feature type="transmembrane region" description="Helical" evidence="11">
    <location>
        <begin position="38"/>
        <end position="58"/>
    </location>
</feature>
<gene>
    <name evidence="12" type="ORF">GUITHDRAFT_109252</name>
</gene>
<feature type="transmembrane region" description="Helical" evidence="11">
    <location>
        <begin position="103"/>
        <end position="124"/>
    </location>
</feature>
<dbReference type="Pfam" id="PF01036">
    <property type="entry name" value="Bac_rhodopsin"/>
    <property type="match status" value="1"/>
</dbReference>
<organism evidence="12">
    <name type="scientific">Guillardia theta (strain CCMP2712)</name>
    <name type="common">Cryptophyte</name>
    <dbReference type="NCBI Taxonomy" id="905079"/>
    <lineage>
        <taxon>Eukaryota</taxon>
        <taxon>Cryptophyceae</taxon>
        <taxon>Pyrenomonadales</taxon>
        <taxon>Geminigeraceae</taxon>
        <taxon>Guillardia</taxon>
    </lineage>
</organism>
<dbReference type="GO" id="GO:0016020">
    <property type="term" value="C:membrane"/>
    <property type="evidence" value="ECO:0007669"/>
    <property type="project" value="UniProtKB-SubCell"/>
</dbReference>
<comment type="similarity">
    <text evidence="2">Belongs to the archaeal/bacterial/fungal opsin family.</text>
</comment>
<reference evidence="12 14" key="1">
    <citation type="journal article" date="2012" name="Nature">
        <title>Algal genomes reveal evolutionary mosaicism and the fate of nucleomorphs.</title>
        <authorList>
            <consortium name="DOE Joint Genome Institute"/>
            <person name="Curtis B.A."/>
            <person name="Tanifuji G."/>
            <person name="Burki F."/>
            <person name="Gruber A."/>
            <person name="Irimia M."/>
            <person name="Maruyama S."/>
            <person name="Arias M.C."/>
            <person name="Ball S.G."/>
            <person name="Gile G.H."/>
            <person name="Hirakawa Y."/>
            <person name="Hopkins J.F."/>
            <person name="Kuo A."/>
            <person name="Rensing S.A."/>
            <person name="Schmutz J."/>
            <person name="Symeonidi A."/>
            <person name="Elias M."/>
            <person name="Eveleigh R.J."/>
            <person name="Herman E.K."/>
            <person name="Klute M.J."/>
            <person name="Nakayama T."/>
            <person name="Obornik M."/>
            <person name="Reyes-Prieto A."/>
            <person name="Armbrust E.V."/>
            <person name="Aves S.J."/>
            <person name="Beiko R.G."/>
            <person name="Coutinho P."/>
            <person name="Dacks J.B."/>
            <person name="Durnford D.G."/>
            <person name="Fast N.M."/>
            <person name="Green B.R."/>
            <person name="Grisdale C.J."/>
            <person name="Hempel F."/>
            <person name="Henrissat B."/>
            <person name="Hoppner M.P."/>
            <person name="Ishida K."/>
            <person name="Kim E."/>
            <person name="Koreny L."/>
            <person name="Kroth P.G."/>
            <person name="Liu Y."/>
            <person name="Malik S.B."/>
            <person name="Maier U.G."/>
            <person name="McRose D."/>
            <person name="Mock T."/>
            <person name="Neilson J.A."/>
            <person name="Onodera N.T."/>
            <person name="Poole A.M."/>
            <person name="Pritham E.J."/>
            <person name="Richards T.A."/>
            <person name="Rocap G."/>
            <person name="Roy S.W."/>
            <person name="Sarai C."/>
            <person name="Schaack S."/>
            <person name="Shirato S."/>
            <person name="Slamovits C.H."/>
            <person name="Spencer D.F."/>
            <person name="Suzuki S."/>
            <person name="Worden A.Z."/>
            <person name="Zauner S."/>
            <person name="Barry K."/>
            <person name="Bell C."/>
            <person name="Bharti A.K."/>
            <person name="Crow J.A."/>
            <person name="Grimwood J."/>
            <person name="Kramer R."/>
            <person name="Lindquist E."/>
            <person name="Lucas S."/>
            <person name="Salamov A."/>
            <person name="McFadden G.I."/>
            <person name="Lane C.E."/>
            <person name="Keeling P.J."/>
            <person name="Gray M.W."/>
            <person name="Grigoriev I.V."/>
            <person name="Archibald J.M."/>
        </authorList>
    </citation>
    <scope>NUCLEOTIDE SEQUENCE</scope>
    <source>
        <strain evidence="12 14">CCMP2712</strain>
    </source>
</reference>
<reference evidence="14" key="2">
    <citation type="submission" date="2012-11" db="EMBL/GenBank/DDBJ databases">
        <authorList>
            <person name="Kuo A."/>
            <person name="Curtis B.A."/>
            <person name="Tanifuji G."/>
            <person name="Burki F."/>
            <person name="Gruber A."/>
            <person name="Irimia M."/>
            <person name="Maruyama S."/>
            <person name="Arias M.C."/>
            <person name="Ball S.G."/>
            <person name="Gile G.H."/>
            <person name="Hirakawa Y."/>
            <person name="Hopkins J.F."/>
            <person name="Rensing S.A."/>
            <person name="Schmutz J."/>
            <person name="Symeonidi A."/>
            <person name="Elias M."/>
            <person name="Eveleigh R.J."/>
            <person name="Herman E.K."/>
            <person name="Klute M.J."/>
            <person name="Nakayama T."/>
            <person name="Obornik M."/>
            <person name="Reyes-Prieto A."/>
            <person name="Armbrust E.V."/>
            <person name="Aves S.J."/>
            <person name="Beiko R.G."/>
            <person name="Coutinho P."/>
            <person name="Dacks J.B."/>
            <person name="Durnford D.G."/>
            <person name="Fast N.M."/>
            <person name="Green B.R."/>
            <person name="Grisdale C."/>
            <person name="Hempe F."/>
            <person name="Henrissat B."/>
            <person name="Hoppner M.P."/>
            <person name="Ishida K.-I."/>
            <person name="Kim E."/>
            <person name="Koreny L."/>
            <person name="Kroth P.G."/>
            <person name="Liu Y."/>
            <person name="Malik S.-B."/>
            <person name="Maier U.G."/>
            <person name="McRose D."/>
            <person name="Mock T."/>
            <person name="Neilson J.A."/>
            <person name="Onodera N.T."/>
            <person name="Poole A.M."/>
            <person name="Pritham E.J."/>
            <person name="Richards T.A."/>
            <person name="Rocap G."/>
            <person name="Roy S.W."/>
            <person name="Sarai C."/>
            <person name="Schaack S."/>
            <person name="Shirato S."/>
            <person name="Slamovits C.H."/>
            <person name="Spencer D.F."/>
            <person name="Suzuki S."/>
            <person name="Worden A.Z."/>
            <person name="Zauner S."/>
            <person name="Barry K."/>
            <person name="Bell C."/>
            <person name="Bharti A.K."/>
            <person name="Crow J.A."/>
            <person name="Grimwood J."/>
            <person name="Kramer R."/>
            <person name="Lindquist E."/>
            <person name="Lucas S."/>
            <person name="Salamov A."/>
            <person name="McFadden G.I."/>
            <person name="Lane C.E."/>
            <person name="Keeling P.J."/>
            <person name="Gray M.W."/>
            <person name="Grigoriev I.V."/>
            <person name="Archibald J.M."/>
        </authorList>
    </citation>
    <scope>NUCLEOTIDE SEQUENCE</scope>
    <source>
        <strain evidence="14">CCMP2712</strain>
    </source>
</reference>
<dbReference type="Gene3D" id="1.20.1070.10">
    <property type="entry name" value="Rhodopsin 7-helix transmembrane proteins"/>
    <property type="match status" value="1"/>
</dbReference>
<feature type="transmembrane region" description="Helical" evidence="11">
    <location>
        <begin position="65"/>
        <end position="83"/>
    </location>
</feature>
<evidence type="ECO:0000256" key="9">
    <source>
        <dbReference type="ARBA" id="ARBA00023136"/>
    </source>
</evidence>